<evidence type="ECO:0000313" key="2">
    <source>
        <dbReference type="Proteomes" id="UP001152523"/>
    </source>
</evidence>
<evidence type="ECO:0000313" key="1">
    <source>
        <dbReference type="EMBL" id="CAH9086584.1"/>
    </source>
</evidence>
<dbReference type="InterPro" id="IPR004242">
    <property type="entry name" value="Transposase_21"/>
</dbReference>
<proteinExistence type="predicted"/>
<organism evidence="1 2">
    <name type="scientific">Cuscuta epithymum</name>
    <dbReference type="NCBI Taxonomy" id="186058"/>
    <lineage>
        <taxon>Eukaryota</taxon>
        <taxon>Viridiplantae</taxon>
        <taxon>Streptophyta</taxon>
        <taxon>Embryophyta</taxon>
        <taxon>Tracheophyta</taxon>
        <taxon>Spermatophyta</taxon>
        <taxon>Magnoliopsida</taxon>
        <taxon>eudicotyledons</taxon>
        <taxon>Gunneridae</taxon>
        <taxon>Pentapetalae</taxon>
        <taxon>asterids</taxon>
        <taxon>lamiids</taxon>
        <taxon>Solanales</taxon>
        <taxon>Convolvulaceae</taxon>
        <taxon>Cuscuteae</taxon>
        <taxon>Cuscuta</taxon>
        <taxon>Cuscuta subgen. Cuscuta</taxon>
    </lineage>
</organism>
<accession>A0AAV0CYI5</accession>
<dbReference type="Pfam" id="PF02992">
    <property type="entry name" value="Transposase_21"/>
    <property type="match status" value="1"/>
</dbReference>
<reference evidence="1" key="1">
    <citation type="submission" date="2022-07" db="EMBL/GenBank/DDBJ databases">
        <authorList>
            <person name="Macas J."/>
            <person name="Novak P."/>
            <person name="Neumann P."/>
        </authorList>
    </citation>
    <scope>NUCLEOTIDE SEQUENCE</scope>
</reference>
<dbReference type="AlphaFoldDB" id="A0AAV0CYI5"/>
<gene>
    <name evidence="1" type="ORF">CEPIT_LOCUS9851</name>
</gene>
<sequence length="126" mass="14542">MLTPYNLPQDMCMKSHFIFLTLICPGPKDPGKKIDIYLQPLIEEMEELWAIGTPTYDVSTDQMFVMKVAIIWTISDFHAYDMLSGWSTHDLMGCPICMEKSGANWLTFSGKLSYFDCHRKFLPPKH</sequence>
<dbReference type="Proteomes" id="UP001152523">
    <property type="component" value="Unassembled WGS sequence"/>
</dbReference>
<keyword evidence="2" id="KW-1185">Reference proteome</keyword>
<protein>
    <submittedName>
        <fullName evidence="1">Uncharacterized protein</fullName>
    </submittedName>
</protein>
<dbReference type="PANTHER" id="PTHR10775:SF188">
    <property type="entry name" value="TRANSPOSASE-ASSOCIATED DOMAIN-CONTAINING PROTEIN"/>
    <property type="match status" value="1"/>
</dbReference>
<comment type="caution">
    <text evidence="1">The sequence shown here is derived from an EMBL/GenBank/DDBJ whole genome shotgun (WGS) entry which is preliminary data.</text>
</comment>
<name>A0AAV0CYI5_9ASTE</name>
<dbReference type="PANTHER" id="PTHR10775">
    <property type="entry name" value="OS08G0208400 PROTEIN"/>
    <property type="match status" value="1"/>
</dbReference>
<dbReference type="EMBL" id="CAMAPF010000056">
    <property type="protein sequence ID" value="CAH9086584.1"/>
    <property type="molecule type" value="Genomic_DNA"/>
</dbReference>